<dbReference type="InterPro" id="IPR013657">
    <property type="entry name" value="SCL35B1-4/HUT1"/>
</dbReference>
<evidence type="ECO:0000313" key="10">
    <source>
        <dbReference type="Proteomes" id="UP000239156"/>
    </source>
</evidence>
<comment type="subcellular location">
    <subcellularLocation>
        <location evidence="1">Membrane</location>
        <topology evidence="1">Multi-pass membrane protein</topology>
    </subcellularLocation>
</comment>
<evidence type="ECO:0000256" key="2">
    <source>
        <dbReference type="ARBA" id="ARBA00022448"/>
    </source>
</evidence>
<dbReference type="Pfam" id="PF08449">
    <property type="entry name" value="UAA"/>
    <property type="match status" value="1"/>
</dbReference>
<feature type="region of interest" description="Disordered" evidence="7">
    <location>
        <begin position="167"/>
        <end position="197"/>
    </location>
</feature>
<evidence type="ECO:0000256" key="7">
    <source>
        <dbReference type="SAM" id="MobiDB-lite"/>
    </source>
</evidence>
<dbReference type="PIRSF" id="PIRSF036436">
    <property type="entry name" value="UCP036436"/>
    <property type="match status" value="1"/>
</dbReference>
<keyword evidence="5 8" id="KW-1133">Transmembrane helix</keyword>
<comment type="caution">
    <text evidence="9">The sequence shown here is derived from an EMBL/GenBank/DDBJ whole genome shotgun (WGS) entry which is preliminary data.</text>
</comment>
<keyword evidence="10" id="KW-1185">Reference proteome</keyword>
<dbReference type="PANTHER" id="PTHR13146:SF0">
    <property type="entry name" value="SOLUTE CARRIER FAMILY 35 MEMBER F6"/>
    <property type="match status" value="1"/>
</dbReference>
<dbReference type="InterPro" id="IPR012404">
    <property type="entry name" value="UCP036436"/>
</dbReference>
<protein>
    <recommendedName>
        <fullName evidence="11">EamA domain-containing protein</fullName>
    </recommendedName>
</protein>
<evidence type="ECO:0000256" key="6">
    <source>
        <dbReference type="ARBA" id="ARBA00023136"/>
    </source>
</evidence>
<dbReference type="PANTHER" id="PTHR13146">
    <property type="match status" value="1"/>
</dbReference>
<reference evidence="9" key="1">
    <citation type="submission" date="2017-12" db="EMBL/GenBank/DDBJ databases">
        <title>Gene loss provides genomic basis for host adaptation in cereal stripe rust fungi.</title>
        <authorList>
            <person name="Xia C."/>
        </authorList>
    </citation>
    <scope>NUCLEOTIDE SEQUENCE [LARGE SCALE GENOMIC DNA]</scope>
    <source>
        <strain evidence="9">93-210</strain>
    </source>
</reference>
<dbReference type="AlphaFoldDB" id="A0A2S4VRR5"/>
<evidence type="ECO:0008006" key="11">
    <source>
        <dbReference type="Google" id="ProtNLM"/>
    </source>
</evidence>
<evidence type="ECO:0000256" key="3">
    <source>
        <dbReference type="ARBA" id="ARBA00022597"/>
    </source>
</evidence>
<dbReference type="GO" id="GO:0055085">
    <property type="term" value="P:transmembrane transport"/>
    <property type="evidence" value="ECO:0007669"/>
    <property type="project" value="InterPro"/>
</dbReference>
<evidence type="ECO:0000256" key="4">
    <source>
        <dbReference type="ARBA" id="ARBA00022692"/>
    </source>
</evidence>
<dbReference type="EMBL" id="PKSL01000034">
    <property type="protein sequence ID" value="POW12080.1"/>
    <property type="molecule type" value="Genomic_DNA"/>
</dbReference>
<feature type="transmembrane region" description="Helical" evidence="8">
    <location>
        <begin position="308"/>
        <end position="325"/>
    </location>
</feature>
<evidence type="ECO:0000313" key="9">
    <source>
        <dbReference type="EMBL" id="POW12080.1"/>
    </source>
</evidence>
<accession>A0A2S4VRR5</accession>
<feature type="transmembrane region" description="Helical" evidence="8">
    <location>
        <begin position="281"/>
        <end position="299"/>
    </location>
</feature>
<feature type="transmembrane region" description="Helical" evidence="8">
    <location>
        <begin position="397"/>
        <end position="414"/>
    </location>
</feature>
<gene>
    <name evidence="9" type="ORF">PSTT_04849</name>
</gene>
<feature type="transmembrane region" description="Helical" evidence="8">
    <location>
        <begin position="356"/>
        <end position="376"/>
    </location>
</feature>
<dbReference type="Proteomes" id="UP000239156">
    <property type="component" value="Unassembled WGS sequence"/>
</dbReference>
<dbReference type="InterPro" id="IPR037185">
    <property type="entry name" value="EmrE-like"/>
</dbReference>
<dbReference type="VEuPathDB" id="FungiDB:PSTT_04849"/>
<keyword evidence="4 8" id="KW-0812">Transmembrane</keyword>
<evidence type="ECO:0000256" key="5">
    <source>
        <dbReference type="ARBA" id="ARBA00022989"/>
    </source>
</evidence>
<feature type="transmembrane region" description="Helical" evidence="8">
    <location>
        <begin position="252"/>
        <end position="275"/>
    </location>
</feature>
<dbReference type="GO" id="GO:0016020">
    <property type="term" value="C:membrane"/>
    <property type="evidence" value="ECO:0007669"/>
    <property type="project" value="UniProtKB-SubCell"/>
</dbReference>
<keyword evidence="6 8" id="KW-0472">Membrane</keyword>
<feature type="transmembrane region" description="Helical" evidence="8">
    <location>
        <begin position="441"/>
        <end position="462"/>
    </location>
</feature>
<feature type="region of interest" description="Disordered" evidence="7">
    <location>
        <begin position="1"/>
        <end position="59"/>
    </location>
</feature>
<organism evidence="9 10">
    <name type="scientific">Puccinia striiformis</name>
    <dbReference type="NCBI Taxonomy" id="27350"/>
    <lineage>
        <taxon>Eukaryota</taxon>
        <taxon>Fungi</taxon>
        <taxon>Dikarya</taxon>
        <taxon>Basidiomycota</taxon>
        <taxon>Pucciniomycotina</taxon>
        <taxon>Pucciniomycetes</taxon>
        <taxon>Pucciniales</taxon>
        <taxon>Pucciniaceae</taxon>
        <taxon>Puccinia</taxon>
    </lineage>
</organism>
<dbReference type="SUPFAM" id="SSF103481">
    <property type="entry name" value="Multidrug resistance efflux transporter EmrE"/>
    <property type="match status" value="1"/>
</dbReference>
<evidence type="ECO:0000256" key="1">
    <source>
        <dbReference type="ARBA" id="ARBA00004141"/>
    </source>
</evidence>
<proteinExistence type="predicted"/>
<name>A0A2S4VRR5_9BASI</name>
<evidence type="ECO:0000256" key="8">
    <source>
        <dbReference type="SAM" id="Phobius"/>
    </source>
</evidence>
<keyword evidence="3" id="KW-0762">Sugar transport</keyword>
<keyword evidence="2" id="KW-0813">Transport</keyword>
<sequence>MSWPKRGTQTARGKSPEPGRGQVKPPGGPRGRPAQSEPSPPPTVSQQRHHSLERKTTNIKESIQRGLLSPYSKLVMANSASAAILVTGMLITGCSNSLWSKFQDQQCVENCTNPDPRTHRNFEQPVWQTLNMFVGEACCMIAYLMIQWISKRGGEISKDHGYVSIPRDSMDGGLQEEEELESTLGDTQPPDEPTSISDSLLQPAHLKSRVCPAPSPLAVLGPSAPLTSSLEPELLVNQHEPSILQLVGLQKLVFWLPALFDICGTTLMNAGLLFVPVSVFQMIRGALPIWVGLFSIIFLNRHLSREKWISLAIITSGVALVGYAGSLQSSPPDNQIQTDKIFVNGSSSSSEGGAKVLLGLFLIFFAQLFTASQFVIEEKIMSKYEVPPLEAVGLEGVFGLITTLVGIPLLHIFIGSTEEEGRGGYFDARTGVTQVLNNPSIMWSSLAIAISIGLFNFCGLAVTKSISATARSVIDTCRSVGIGPSLSLSAGNL</sequence>
<dbReference type="VEuPathDB" id="FungiDB:PSHT_03159"/>